<reference evidence="9" key="1">
    <citation type="submission" date="2014-01" db="EMBL/GenBank/DDBJ databases">
        <title>The genome of the white-rot fungus Pycnoporus cinnabarinus: a basidiomycete model with a versatile arsenal for lignocellulosic biomass breakdown.</title>
        <authorList>
            <person name="Levasseur A."/>
            <person name="Lomascolo A."/>
            <person name="Ruiz-Duenas F.J."/>
            <person name="Uzan E."/>
            <person name="Piumi F."/>
            <person name="Kues U."/>
            <person name="Ram A.F.J."/>
            <person name="Murat C."/>
            <person name="Haon M."/>
            <person name="Benoit I."/>
            <person name="Arfi Y."/>
            <person name="Chevret D."/>
            <person name="Drula E."/>
            <person name="Kwon M.J."/>
            <person name="Gouret P."/>
            <person name="Lesage-Meessen L."/>
            <person name="Lombard V."/>
            <person name="Mariette J."/>
            <person name="Noirot C."/>
            <person name="Park J."/>
            <person name="Patyshakuliyeva A."/>
            <person name="Wieneger R.A.B."/>
            <person name="Wosten H.A.B."/>
            <person name="Martin F."/>
            <person name="Coutinho P.M."/>
            <person name="de Vries R."/>
            <person name="Martinez A.T."/>
            <person name="Klopp C."/>
            <person name="Pontarotti P."/>
            <person name="Henrissat B."/>
            <person name="Record E."/>
        </authorList>
    </citation>
    <scope>NUCLEOTIDE SEQUENCE [LARGE SCALE GENOMIC DNA]</scope>
    <source>
        <strain evidence="9">BRFM137</strain>
    </source>
</reference>
<dbReference type="SMART" id="SM00744">
    <property type="entry name" value="RINGv"/>
    <property type="match status" value="1"/>
</dbReference>
<keyword evidence="7" id="KW-0472">Membrane</keyword>
<evidence type="ECO:0000256" key="1">
    <source>
        <dbReference type="ARBA" id="ARBA00004141"/>
    </source>
</evidence>
<keyword evidence="6" id="KW-1133">Transmembrane helix</keyword>
<evidence type="ECO:0000256" key="6">
    <source>
        <dbReference type="ARBA" id="ARBA00022989"/>
    </source>
</evidence>
<protein>
    <recommendedName>
        <fullName evidence="8">RING-CH-type domain-containing protein</fullName>
    </recommendedName>
</protein>
<dbReference type="Pfam" id="PF12906">
    <property type="entry name" value="RINGv"/>
    <property type="match status" value="1"/>
</dbReference>
<dbReference type="EMBL" id="CCBP010000412">
    <property type="protein sequence ID" value="CDO76764.1"/>
    <property type="molecule type" value="Genomic_DNA"/>
</dbReference>
<dbReference type="GO" id="GO:0016020">
    <property type="term" value="C:membrane"/>
    <property type="evidence" value="ECO:0007669"/>
    <property type="project" value="UniProtKB-SubCell"/>
</dbReference>
<evidence type="ECO:0000256" key="5">
    <source>
        <dbReference type="ARBA" id="ARBA00022833"/>
    </source>
</evidence>
<comment type="subcellular location">
    <subcellularLocation>
        <location evidence="1">Membrane</location>
        <topology evidence="1">Multi-pass membrane protein</topology>
    </subcellularLocation>
</comment>
<keyword evidence="5" id="KW-0862">Zinc</keyword>
<comment type="caution">
    <text evidence="9">The sequence shown here is derived from an EMBL/GenBank/DDBJ whole genome shotgun (WGS) entry which is preliminary data.</text>
</comment>
<evidence type="ECO:0000256" key="4">
    <source>
        <dbReference type="ARBA" id="ARBA00022771"/>
    </source>
</evidence>
<dbReference type="OrthoDB" id="5817083at2759"/>
<keyword evidence="4" id="KW-0863">Zinc-finger</keyword>
<dbReference type="InterPro" id="IPR011016">
    <property type="entry name" value="Znf_RING-CH"/>
</dbReference>
<evidence type="ECO:0000256" key="7">
    <source>
        <dbReference type="ARBA" id="ARBA00023136"/>
    </source>
</evidence>
<keyword evidence="10" id="KW-1185">Reference proteome</keyword>
<dbReference type="Gene3D" id="3.30.40.10">
    <property type="entry name" value="Zinc/RING finger domain, C3HC4 (zinc finger)"/>
    <property type="match status" value="1"/>
</dbReference>
<keyword evidence="2" id="KW-0812">Transmembrane</keyword>
<evidence type="ECO:0000313" key="10">
    <source>
        <dbReference type="Proteomes" id="UP000029665"/>
    </source>
</evidence>
<evidence type="ECO:0000259" key="8">
    <source>
        <dbReference type="PROSITE" id="PS51292"/>
    </source>
</evidence>
<proteinExistence type="predicted"/>
<dbReference type="InterPro" id="IPR013083">
    <property type="entry name" value="Znf_RING/FYVE/PHD"/>
</dbReference>
<dbReference type="HOGENOM" id="CLU_1240685_0_0_1"/>
<dbReference type="GO" id="GO:0008270">
    <property type="term" value="F:zinc ion binding"/>
    <property type="evidence" value="ECO:0007669"/>
    <property type="project" value="UniProtKB-KW"/>
</dbReference>
<keyword evidence="3" id="KW-0479">Metal-binding</keyword>
<dbReference type="Proteomes" id="UP000029665">
    <property type="component" value="Unassembled WGS sequence"/>
</dbReference>
<evidence type="ECO:0000313" key="9">
    <source>
        <dbReference type="EMBL" id="CDO76764.1"/>
    </source>
</evidence>
<dbReference type="SUPFAM" id="SSF57850">
    <property type="entry name" value="RING/U-box"/>
    <property type="match status" value="1"/>
</dbReference>
<dbReference type="AlphaFoldDB" id="A0A060SX20"/>
<gene>
    <name evidence="9" type="ORF">BN946_scf185028.g15</name>
</gene>
<dbReference type="STRING" id="5643.A0A060SX20"/>
<dbReference type="PANTHER" id="PTHR46283">
    <property type="entry name" value="E3 UBIQUITIN-PROTEIN LIGASE MARCH5"/>
    <property type="match status" value="1"/>
</dbReference>
<evidence type="ECO:0000256" key="2">
    <source>
        <dbReference type="ARBA" id="ARBA00022692"/>
    </source>
</evidence>
<evidence type="ECO:0000256" key="3">
    <source>
        <dbReference type="ARBA" id="ARBA00022723"/>
    </source>
</evidence>
<dbReference type="PROSITE" id="PS51292">
    <property type="entry name" value="ZF_RING_CH"/>
    <property type="match status" value="1"/>
</dbReference>
<feature type="domain" description="RING-CH-type" evidence="8">
    <location>
        <begin position="12"/>
        <end position="84"/>
    </location>
</feature>
<sequence length="223" mass="24447">MAQPQTEWVPTVDDLKVKLCYICREEDRFDNPEDPPRAWTHPCACTLVAHESCLLQWIKSAQQSSSLNKNALKCPQCGVRYELESDNPLVLRALNALNTLLSNAGQAATIVGCVSLTVSFGFTIYVVATSYGAFAVKEFLGEEMYNLLLTDDPSNFPSAFAHARRASFLKAKDCLGLLHSWLKKRELESRRVKSRSFAGVDISGLELINPPPGLTSGAQAGPA</sequence>
<name>A0A060SX20_PYCCI</name>
<organism evidence="9 10">
    <name type="scientific">Pycnoporus cinnabarinus</name>
    <name type="common">Cinnabar-red polypore</name>
    <name type="synonym">Trametes cinnabarina</name>
    <dbReference type="NCBI Taxonomy" id="5643"/>
    <lineage>
        <taxon>Eukaryota</taxon>
        <taxon>Fungi</taxon>
        <taxon>Dikarya</taxon>
        <taxon>Basidiomycota</taxon>
        <taxon>Agaricomycotina</taxon>
        <taxon>Agaricomycetes</taxon>
        <taxon>Polyporales</taxon>
        <taxon>Polyporaceae</taxon>
        <taxon>Trametes</taxon>
    </lineage>
</organism>
<accession>A0A060SX20</accession>